<dbReference type="RefSeq" id="WP_035485328.1">
    <property type="nucleotide sequence ID" value="NZ_CADFGL010000079.1"/>
</dbReference>
<accession>A0A6J5CS35</accession>
<proteinExistence type="predicted"/>
<dbReference type="EMBL" id="CADIKB010000085">
    <property type="protein sequence ID" value="CAB3742449.1"/>
    <property type="molecule type" value="Genomic_DNA"/>
</dbReference>
<organism evidence="2 3">
    <name type="scientific">Paraburkholderia phenoliruptrix</name>
    <dbReference type="NCBI Taxonomy" id="252970"/>
    <lineage>
        <taxon>Bacteria</taxon>
        <taxon>Pseudomonadati</taxon>
        <taxon>Pseudomonadota</taxon>
        <taxon>Betaproteobacteria</taxon>
        <taxon>Burkholderiales</taxon>
        <taxon>Burkholderiaceae</taxon>
        <taxon>Paraburkholderia</taxon>
    </lineage>
</organism>
<dbReference type="AlphaFoldDB" id="A0A6J5CS35"/>
<evidence type="ECO:0000313" key="2">
    <source>
        <dbReference type="EMBL" id="CAB3742449.1"/>
    </source>
</evidence>
<dbReference type="Proteomes" id="UP000494249">
    <property type="component" value="Unassembled WGS sequence"/>
</dbReference>
<evidence type="ECO:0000313" key="3">
    <source>
        <dbReference type="Proteomes" id="UP000494249"/>
    </source>
</evidence>
<sequence>MKTALLCVAFYGLGVFNCAVFAAIRYLHRPRYVAPTMHNRKWRDRPVPEVPASPSKDDGVNYSFMGATGLEE</sequence>
<feature type="region of interest" description="Disordered" evidence="1">
    <location>
        <begin position="43"/>
        <end position="72"/>
    </location>
</feature>
<evidence type="ECO:0000256" key="1">
    <source>
        <dbReference type="SAM" id="MobiDB-lite"/>
    </source>
</evidence>
<name>A0A6J5CS35_9BURK</name>
<reference evidence="2 3" key="1">
    <citation type="submission" date="2020-04" db="EMBL/GenBank/DDBJ databases">
        <authorList>
            <person name="De Canck E."/>
        </authorList>
    </citation>
    <scope>NUCLEOTIDE SEQUENCE [LARGE SCALE GENOMIC DNA]</scope>
    <source>
        <strain evidence="2 3">LMG 22037</strain>
    </source>
</reference>
<gene>
    <name evidence="2" type="ORF">LMG22037_06603</name>
</gene>
<protein>
    <submittedName>
        <fullName evidence="2">Uncharacterized protein</fullName>
    </submittedName>
</protein>